<accession>A0A396GIK9</accession>
<evidence type="ECO:0000313" key="2">
    <source>
        <dbReference type="EMBL" id="RHN40979.1"/>
    </source>
</evidence>
<name>A0A396GIK9_MEDTR</name>
<sequence>MIHTPISIVKAVSLAKVYEEKYTSTSKPQKHTPSNSYYHRAPFNSNKPENTQKSNHTPLLQTPPTRPMNPNQRNPNMKRISPAEMQLRREKGLCYWCDEPFSITHKCPNRQVMMLQYDDNADNLELELEKANQDITQPTSEPDNNDHHLSLNAMKGTNSMGILRFTGQIGHIDVQVLVDGGSSDNFLQPRIAEFLKLPIEPGPCFKVLV</sequence>
<dbReference type="CDD" id="cd00303">
    <property type="entry name" value="retropepsin_like"/>
    <property type="match status" value="1"/>
</dbReference>
<evidence type="ECO:0000256" key="1">
    <source>
        <dbReference type="SAM" id="MobiDB-lite"/>
    </source>
</evidence>
<feature type="compositionally biased region" description="Polar residues" evidence="1">
    <location>
        <begin position="23"/>
        <end position="60"/>
    </location>
</feature>
<dbReference type="EMBL" id="PSQE01000008">
    <property type="protein sequence ID" value="RHN40979.1"/>
    <property type="molecule type" value="Genomic_DNA"/>
</dbReference>
<dbReference type="Proteomes" id="UP000265566">
    <property type="component" value="Chromosome 8"/>
</dbReference>
<organism evidence="2">
    <name type="scientific">Medicago truncatula</name>
    <name type="common">Barrel medic</name>
    <name type="synonym">Medicago tribuloides</name>
    <dbReference type="NCBI Taxonomy" id="3880"/>
    <lineage>
        <taxon>Eukaryota</taxon>
        <taxon>Viridiplantae</taxon>
        <taxon>Streptophyta</taxon>
        <taxon>Embryophyta</taxon>
        <taxon>Tracheophyta</taxon>
        <taxon>Spermatophyta</taxon>
        <taxon>Magnoliopsida</taxon>
        <taxon>eudicotyledons</taxon>
        <taxon>Gunneridae</taxon>
        <taxon>Pentapetalae</taxon>
        <taxon>rosids</taxon>
        <taxon>fabids</taxon>
        <taxon>Fabales</taxon>
        <taxon>Fabaceae</taxon>
        <taxon>Papilionoideae</taxon>
        <taxon>50 kb inversion clade</taxon>
        <taxon>NPAAA clade</taxon>
        <taxon>Hologalegina</taxon>
        <taxon>IRL clade</taxon>
        <taxon>Trifolieae</taxon>
        <taxon>Medicago</taxon>
    </lineage>
</organism>
<reference evidence="2" key="1">
    <citation type="journal article" date="2018" name="Nat. Plants">
        <title>Whole-genome landscape of Medicago truncatula symbiotic genes.</title>
        <authorList>
            <person name="Pecrix Y."/>
            <person name="Gamas P."/>
            <person name="Carrere S."/>
        </authorList>
    </citation>
    <scope>NUCLEOTIDE SEQUENCE</scope>
    <source>
        <tissue evidence="2">Leaves</tissue>
    </source>
</reference>
<protein>
    <submittedName>
        <fullName evidence="2">Uncharacterized protein</fullName>
    </submittedName>
</protein>
<dbReference type="AlphaFoldDB" id="A0A396GIK9"/>
<proteinExistence type="predicted"/>
<comment type="caution">
    <text evidence="2">The sequence shown here is derived from an EMBL/GenBank/DDBJ whole genome shotgun (WGS) entry which is preliminary data.</text>
</comment>
<gene>
    <name evidence="2" type="ORF">MtrunA17_Chr8g0361011</name>
</gene>
<dbReference type="Gramene" id="rna47238">
    <property type="protein sequence ID" value="RHN40979.1"/>
    <property type="gene ID" value="gene47238"/>
</dbReference>
<feature type="compositionally biased region" description="Low complexity" evidence="1">
    <location>
        <begin position="68"/>
        <end position="77"/>
    </location>
</feature>
<feature type="region of interest" description="Disordered" evidence="1">
    <location>
        <begin position="22"/>
        <end position="77"/>
    </location>
</feature>